<name>A0A927RA56_9ACTN</name>
<evidence type="ECO:0008006" key="3">
    <source>
        <dbReference type="Google" id="ProtNLM"/>
    </source>
</evidence>
<dbReference type="EMBL" id="JADBEM010000001">
    <property type="protein sequence ID" value="MBE1608597.1"/>
    <property type="molecule type" value="Genomic_DNA"/>
</dbReference>
<organism evidence="1 2">
    <name type="scientific">Actinopolymorpha pittospori</name>
    <dbReference type="NCBI Taxonomy" id="648752"/>
    <lineage>
        <taxon>Bacteria</taxon>
        <taxon>Bacillati</taxon>
        <taxon>Actinomycetota</taxon>
        <taxon>Actinomycetes</taxon>
        <taxon>Propionibacteriales</taxon>
        <taxon>Actinopolymorphaceae</taxon>
        <taxon>Actinopolymorpha</taxon>
    </lineage>
</organism>
<gene>
    <name evidence="1" type="ORF">HEB94_005445</name>
</gene>
<evidence type="ECO:0000313" key="2">
    <source>
        <dbReference type="Proteomes" id="UP000638648"/>
    </source>
</evidence>
<dbReference type="Gene3D" id="3.20.20.80">
    <property type="entry name" value="Glycosidases"/>
    <property type="match status" value="1"/>
</dbReference>
<evidence type="ECO:0000313" key="1">
    <source>
        <dbReference type="EMBL" id="MBE1608597.1"/>
    </source>
</evidence>
<dbReference type="SUPFAM" id="SSF51445">
    <property type="entry name" value="(Trans)glycosidases"/>
    <property type="match status" value="1"/>
</dbReference>
<comment type="caution">
    <text evidence="1">The sequence shown here is derived from an EMBL/GenBank/DDBJ whole genome shotgun (WGS) entry which is preliminary data.</text>
</comment>
<dbReference type="InterPro" id="IPR017853">
    <property type="entry name" value="GH"/>
</dbReference>
<sequence>MFWGHFLYLGVNMWSDRPPKFVEELTFDYEVWEEVTAKMSADGLDLLVVDLGDGVRYESHPEIAVRNAWSPQRLREELARLRALGIEPIPKLNFSTAHDAWLREYGRMVSTPRYYEVCADLLAEVAELFDRPRFVHIGMDEETAHHQRTFDYSVVRQNDLWWHDLVFLAEQVERHGARPWIWSDYAWHHPDLFYERMPRRILQSNWYYGESFEPPAGGRPRVLEEAEGFLTYPDLEAHGYDQMPTGSTHSDLANFGRTVEYCTEHIDGSRLLGFLQVPWRRTVAEFRDIHLTAVDLVRETKEKYDDAKR</sequence>
<protein>
    <recommendedName>
        <fullName evidence="3">Tat pathway signal protein</fullName>
    </recommendedName>
</protein>
<reference evidence="1" key="1">
    <citation type="submission" date="2020-10" db="EMBL/GenBank/DDBJ databases">
        <title>Sequencing the genomes of 1000 actinobacteria strains.</title>
        <authorList>
            <person name="Klenk H.-P."/>
        </authorList>
    </citation>
    <scope>NUCLEOTIDE SEQUENCE</scope>
    <source>
        <strain evidence="1">DSM 45354</strain>
    </source>
</reference>
<dbReference type="RefSeq" id="WP_192752350.1">
    <property type="nucleotide sequence ID" value="NZ_BAABJL010000029.1"/>
</dbReference>
<accession>A0A927RA56</accession>
<proteinExistence type="predicted"/>
<dbReference type="Proteomes" id="UP000638648">
    <property type="component" value="Unassembled WGS sequence"/>
</dbReference>
<dbReference type="AlphaFoldDB" id="A0A927RA56"/>
<keyword evidence="2" id="KW-1185">Reference proteome</keyword>